<dbReference type="SMART" id="SM00948">
    <property type="entry name" value="Proteasome_A_N"/>
    <property type="match status" value="1"/>
</dbReference>
<dbReference type="PROSITE" id="PS51475">
    <property type="entry name" value="PROTEASOME_ALPHA_2"/>
    <property type="match status" value="1"/>
</dbReference>
<dbReference type="RefSeq" id="XP_015521370.1">
    <property type="nucleotide sequence ID" value="XM_015665884.2"/>
</dbReference>
<dbReference type="CTD" id="34359"/>
<evidence type="ECO:0000256" key="3">
    <source>
        <dbReference type="ARBA" id="ARBA00022942"/>
    </source>
</evidence>
<dbReference type="InterPro" id="IPR023332">
    <property type="entry name" value="Proteasome_alpha-type"/>
</dbReference>
<organism evidence="10">
    <name type="scientific">Neodiprion lecontei</name>
    <name type="common">Redheaded pine sawfly</name>
    <dbReference type="NCBI Taxonomy" id="441921"/>
    <lineage>
        <taxon>Eukaryota</taxon>
        <taxon>Metazoa</taxon>
        <taxon>Ecdysozoa</taxon>
        <taxon>Arthropoda</taxon>
        <taxon>Hexapoda</taxon>
        <taxon>Insecta</taxon>
        <taxon>Pterygota</taxon>
        <taxon>Neoptera</taxon>
        <taxon>Endopterygota</taxon>
        <taxon>Hymenoptera</taxon>
        <taxon>Tenthredinoidea</taxon>
        <taxon>Diprionidae</taxon>
        <taxon>Diprioninae</taxon>
        <taxon>Neodiprion</taxon>
    </lineage>
</organism>
<evidence type="ECO:0000313" key="10">
    <source>
        <dbReference type="RefSeq" id="XP_015521370.1"/>
    </source>
</evidence>
<dbReference type="GO" id="GO:0005737">
    <property type="term" value="C:cytoplasm"/>
    <property type="evidence" value="ECO:0007669"/>
    <property type="project" value="UniProtKB-SubCell"/>
</dbReference>
<dbReference type="InterPro" id="IPR001353">
    <property type="entry name" value="Proteasome_sua/b"/>
</dbReference>
<dbReference type="GO" id="GO:0019773">
    <property type="term" value="C:proteasome core complex, alpha-subunit complex"/>
    <property type="evidence" value="ECO:0007669"/>
    <property type="project" value="UniProtKB-UniRule"/>
</dbReference>
<feature type="region of interest" description="Disordered" evidence="7">
    <location>
        <begin position="236"/>
        <end position="278"/>
    </location>
</feature>
<comment type="similarity">
    <text evidence="5 6">Belongs to the peptidase T1A family.</text>
</comment>
<feature type="domain" description="Proteasome alpha-type subunits" evidence="8">
    <location>
        <begin position="6"/>
        <end position="28"/>
    </location>
</feature>
<dbReference type="InParanoid" id="A0A6J0C4I9"/>
<dbReference type="PANTHER" id="PTHR11599">
    <property type="entry name" value="PROTEASOME SUBUNIT ALPHA/BETA"/>
    <property type="match status" value="1"/>
</dbReference>
<keyword evidence="2 6" id="KW-0963">Cytoplasm</keyword>
<dbReference type="InterPro" id="IPR000426">
    <property type="entry name" value="Proteasome_asu_N"/>
</dbReference>
<protein>
    <recommendedName>
        <fullName evidence="6">Proteasome subunit alpha type</fullName>
    </recommendedName>
</protein>
<dbReference type="Gene3D" id="3.60.20.10">
    <property type="entry name" value="Glutamine Phosphoribosylpyrophosphate, subunit 1, domain 1"/>
    <property type="match status" value="1"/>
</dbReference>
<keyword evidence="3 5" id="KW-0647">Proteasome</keyword>
<comment type="subunit">
    <text evidence="6">The 20S proteasome core is composed of 28 subunits that are arranged in four stacked rings, resulting in a barrel-shaped structure. The two end rings are each formed by seven alpha subunits, and the two central rings are each formed by seven beta subunits.</text>
</comment>
<evidence type="ECO:0000256" key="2">
    <source>
        <dbReference type="ARBA" id="ARBA00022490"/>
    </source>
</evidence>
<dbReference type="GO" id="GO:0006511">
    <property type="term" value="P:ubiquitin-dependent protein catabolic process"/>
    <property type="evidence" value="ECO:0007669"/>
    <property type="project" value="InterPro"/>
</dbReference>
<dbReference type="FunFam" id="3.60.20.10:FF:000063">
    <property type="entry name" value="Proteasome subunit alpha type"/>
    <property type="match status" value="1"/>
</dbReference>
<proteinExistence type="inferred from homology"/>
<dbReference type="InterPro" id="IPR029055">
    <property type="entry name" value="Ntn_hydrolases_N"/>
</dbReference>
<evidence type="ECO:0000256" key="7">
    <source>
        <dbReference type="SAM" id="MobiDB-lite"/>
    </source>
</evidence>
<dbReference type="GO" id="GO:0005634">
    <property type="term" value="C:nucleus"/>
    <property type="evidence" value="ECO:0007669"/>
    <property type="project" value="UniProtKB-SubCell"/>
</dbReference>
<keyword evidence="4 6" id="KW-0539">Nucleus</keyword>
<dbReference type="Pfam" id="PF00227">
    <property type="entry name" value="Proteasome"/>
    <property type="match status" value="1"/>
</dbReference>
<dbReference type="OrthoDB" id="431557at2759"/>
<comment type="subcellular location">
    <subcellularLocation>
        <location evidence="6">Cytoplasm</location>
    </subcellularLocation>
    <subcellularLocation>
        <location evidence="6">Nucleus</location>
    </subcellularLocation>
</comment>
<dbReference type="SUPFAM" id="SSF56235">
    <property type="entry name" value="N-terminal nucleophile aminohydrolases (Ntn hydrolases)"/>
    <property type="match status" value="1"/>
</dbReference>
<accession>A0A6J0C4I9</accession>
<dbReference type="KEGG" id="nlo:107225420"/>
<dbReference type="CDD" id="cd03749">
    <property type="entry name" value="proteasome_alpha_type_1"/>
    <property type="match status" value="1"/>
</dbReference>
<gene>
    <name evidence="10" type="primary">LOC107225420</name>
</gene>
<evidence type="ECO:0000256" key="5">
    <source>
        <dbReference type="PROSITE-ProRule" id="PRU00808"/>
    </source>
</evidence>
<dbReference type="InterPro" id="IPR050115">
    <property type="entry name" value="Proteasome_alpha"/>
</dbReference>
<evidence type="ECO:0000256" key="1">
    <source>
        <dbReference type="ARBA" id="ARBA00002000"/>
    </source>
</evidence>
<reference evidence="10" key="1">
    <citation type="submission" date="2025-08" db="UniProtKB">
        <authorList>
            <consortium name="RefSeq"/>
        </authorList>
    </citation>
    <scope>IDENTIFICATION</scope>
    <source>
        <tissue evidence="10">Thorax and Abdomen</tissue>
    </source>
</reference>
<evidence type="ECO:0000259" key="8">
    <source>
        <dbReference type="PROSITE" id="PS00388"/>
    </source>
</evidence>
<evidence type="ECO:0000256" key="6">
    <source>
        <dbReference type="RuleBase" id="RU000551"/>
    </source>
</evidence>
<comment type="function">
    <text evidence="1">The proteasome is a multicatalytic proteinase complex which is characterized by its ability to cleave peptides with Arg, Phe, Tyr, Leu, and Glu adjacent to the leaving group at neutral or slightly basic pH. The proteasome has an ATP-dependent proteolytic activity.</text>
</comment>
<dbReference type="Pfam" id="PF10584">
    <property type="entry name" value="Proteasome_A_N"/>
    <property type="match status" value="1"/>
</dbReference>
<keyword evidence="9" id="KW-1185">Reference proteome</keyword>
<dbReference type="FunCoup" id="A0A6J0C4I9">
    <property type="interactions" value="2169"/>
</dbReference>
<dbReference type="GeneID" id="107225420"/>
<dbReference type="AlphaFoldDB" id="A0A6J0C4I9"/>
<name>A0A6J0C4I9_NEOLC</name>
<dbReference type="Proteomes" id="UP000829291">
    <property type="component" value="Chromosome 6"/>
</dbReference>
<evidence type="ECO:0000313" key="9">
    <source>
        <dbReference type="Proteomes" id="UP000829291"/>
    </source>
</evidence>
<dbReference type="InterPro" id="IPR035144">
    <property type="entry name" value="Proteasome_alpha1"/>
</dbReference>
<evidence type="ECO:0000256" key="4">
    <source>
        <dbReference type="ARBA" id="ARBA00023242"/>
    </source>
</evidence>
<dbReference type="PROSITE" id="PS00388">
    <property type="entry name" value="PROTEASOME_ALPHA_1"/>
    <property type="match status" value="1"/>
</dbReference>
<sequence length="278" mass="30757">MFRNQYDSDVTVWSPQGRLHQVEYAMEAVKQGSATVGLKNRTHAVLIALKRASSELSAYQEKIIPIDNHMGITLAGLTADARMLSRYMRTECLNYKYSHDSVLPVSRLITTLGNKMQTCTQRYDRRPYGVGLLVAGYDDQGPHIFQTCPSANYFNCKAMALGSRSQSARTYLEKHLNEFPSCDLDEIVKHGLRALRDTLPNEVDLTVKNVSIGIVGKDVPFTILDESATAIYLSEIEGDEKRSRGPGGAAEQDIQPPQPPPADQGPQDPQPAVAMDTE</sequence>